<evidence type="ECO:0000256" key="4">
    <source>
        <dbReference type="ARBA" id="ARBA00023163"/>
    </source>
</evidence>
<feature type="domain" description="RNA polymerase sigma factor 70 region 4 type 2" evidence="5">
    <location>
        <begin position="103"/>
        <end position="153"/>
    </location>
</feature>
<dbReference type="Proteomes" id="UP000183530">
    <property type="component" value="Chromosome"/>
</dbReference>
<dbReference type="OrthoDB" id="4184921at2"/>
<evidence type="ECO:0000256" key="2">
    <source>
        <dbReference type="ARBA" id="ARBA00023015"/>
    </source>
</evidence>
<dbReference type="RefSeq" id="WP_071893744.1">
    <property type="nucleotide sequence ID" value="NZ_CP018135.1"/>
</dbReference>
<dbReference type="EMBL" id="CP018135">
    <property type="protein sequence ID" value="APF40264.1"/>
    <property type="molecule type" value="Genomic_DNA"/>
</dbReference>
<dbReference type="STRING" id="556325.BHE16_03660"/>
<name>A0A1L2ZLL7_9MICC</name>
<dbReference type="PANTHER" id="PTHR43133:SF25">
    <property type="entry name" value="RNA POLYMERASE SIGMA FACTOR RFAY-RELATED"/>
    <property type="match status" value="1"/>
</dbReference>
<dbReference type="GO" id="GO:0006352">
    <property type="term" value="P:DNA-templated transcription initiation"/>
    <property type="evidence" value="ECO:0007669"/>
    <property type="project" value="InterPro"/>
</dbReference>
<evidence type="ECO:0000256" key="1">
    <source>
        <dbReference type="ARBA" id="ARBA00010641"/>
    </source>
</evidence>
<accession>A0A1L2ZLL7</accession>
<keyword evidence="3" id="KW-0731">Sigma factor</keyword>
<dbReference type="InterPro" id="IPR036388">
    <property type="entry name" value="WH-like_DNA-bd_sf"/>
</dbReference>
<dbReference type="Pfam" id="PF08281">
    <property type="entry name" value="Sigma70_r4_2"/>
    <property type="match status" value="1"/>
</dbReference>
<keyword evidence="4" id="KW-0804">Transcription</keyword>
<reference evidence="6 7" key="1">
    <citation type="submission" date="2016-11" db="EMBL/GenBank/DDBJ databases">
        <title>Genome sequencing of Zhihengliuella aestuarii B18 antagonistic to Plasmodiophora brassicae.</title>
        <authorList>
            <person name="Luo Y."/>
        </authorList>
    </citation>
    <scope>NUCLEOTIDE SEQUENCE [LARGE SCALE GENOMIC DNA]</scope>
    <source>
        <strain evidence="6 7">B18</strain>
    </source>
</reference>
<sequence length="178" mass="19855">MSVQYEQDVNTLYQRHAATVQRFIYRRVFNLEDANELTHDVFRAAWTTLQAGRQVDIAWLIVTAKKLIQNLHPVSGRPLQLADHLKSSILSDGRASSGGMCSEVGEVLDKLRERDREVLMLAYWDGLHGEDLGRVLGCTAVSATSRLMKARQAFAQIAPAHLVQPFPGSESTHGTKEV</sequence>
<dbReference type="SUPFAM" id="SSF88659">
    <property type="entry name" value="Sigma3 and sigma4 domains of RNA polymerase sigma factors"/>
    <property type="match status" value="1"/>
</dbReference>
<dbReference type="PANTHER" id="PTHR43133">
    <property type="entry name" value="RNA POLYMERASE ECF-TYPE SIGMA FACTO"/>
    <property type="match status" value="1"/>
</dbReference>
<dbReference type="KEGG" id="nae:BHE16_03660"/>
<evidence type="ECO:0000259" key="5">
    <source>
        <dbReference type="Pfam" id="PF08281"/>
    </source>
</evidence>
<evidence type="ECO:0000313" key="7">
    <source>
        <dbReference type="Proteomes" id="UP000183530"/>
    </source>
</evidence>
<dbReference type="InterPro" id="IPR013324">
    <property type="entry name" value="RNA_pol_sigma_r3/r4-like"/>
</dbReference>
<dbReference type="InterPro" id="IPR013325">
    <property type="entry name" value="RNA_pol_sigma_r2"/>
</dbReference>
<dbReference type="Gene3D" id="1.10.10.10">
    <property type="entry name" value="Winged helix-like DNA-binding domain superfamily/Winged helix DNA-binding domain"/>
    <property type="match status" value="1"/>
</dbReference>
<organism evidence="6 7">
    <name type="scientific">Neomicrococcus aestuarii</name>
    <dbReference type="NCBI Taxonomy" id="556325"/>
    <lineage>
        <taxon>Bacteria</taxon>
        <taxon>Bacillati</taxon>
        <taxon>Actinomycetota</taxon>
        <taxon>Actinomycetes</taxon>
        <taxon>Micrococcales</taxon>
        <taxon>Micrococcaceae</taxon>
        <taxon>Neomicrococcus</taxon>
    </lineage>
</organism>
<dbReference type="SUPFAM" id="SSF88946">
    <property type="entry name" value="Sigma2 domain of RNA polymerase sigma factors"/>
    <property type="match status" value="1"/>
</dbReference>
<protein>
    <recommendedName>
        <fullName evidence="5">RNA polymerase sigma factor 70 region 4 type 2 domain-containing protein</fullName>
    </recommendedName>
</protein>
<dbReference type="CDD" id="cd06171">
    <property type="entry name" value="Sigma70_r4"/>
    <property type="match status" value="1"/>
</dbReference>
<dbReference type="GO" id="GO:0003677">
    <property type="term" value="F:DNA binding"/>
    <property type="evidence" value="ECO:0007669"/>
    <property type="project" value="InterPro"/>
</dbReference>
<comment type="similarity">
    <text evidence="1">Belongs to the sigma-70 factor family. ECF subfamily.</text>
</comment>
<evidence type="ECO:0000256" key="3">
    <source>
        <dbReference type="ARBA" id="ARBA00023082"/>
    </source>
</evidence>
<dbReference type="GO" id="GO:0016987">
    <property type="term" value="F:sigma factor activity"/>
    <property type="evidence" value="ECO:0007669"/>
    <property type="project" value="UniProtKB-KW"/>
</dbReference>
<proteinExistence type="inferred from homology"/>
<keyword evidence="7" id="KW-1185">Reference proteome</keyword>
<keyword evidence="2" id="KW-0805">Transcription regulation</keyword>
<dbReference type="AlphaFoldDB" id="A0A1L2ZLL7"/>
<evidence type="ECO:0000313" key="6">
    <source>
        <dbReference type="EMBL" id="APF40264.1"/>
    </source>
</evidence>
<dbReference type="InterPro" id="IPR013249">
    <property type="entry name" value="RNA_pol_sigma70_r4_t2"/>
</dbReference>
<dbReference type="Gene3D" id="1.10.1740.10">
    <property type="match status" value="1"/>
</dbReference>
<gene>
    <name evidence="6" type="ORF">BHE16_03660</name>
</gene>
<dbReference type="InterPro" id="IPR039425">
    <property type="entry name" value="RNA_pol_sigma-70-like"/>
</dbReference>